<gene>
    <name evidence="2" type="ORF">T440DRAFT_401927</name>
</gene>
<protein>
    <submittedName>
        <fullName evidence="2">Uncharacterized protein</fullName>
    </submittedName>
</protein>
<dbReference type="SUPFAM" id="SSF50249">
    <property type="entry name" value="Nucleic acid-binding proteins"/>
    <property type="match status" value="2"/>
</dbReference>
<feature type="compositionally biased region" description="Low complexity" evidence="1">
    <location>
        <begin position="1"/>
        <end position="16"/>
    </location>
</feature>
<sequence>MPASSSIQSYFTSSSSPLKSSDGFTPAELQSSRQEAGATPATTWTPVLEYEEASLGDLEPGPRNLQLMGRVVNFYDTSKPCNSHKAAQGCLKIMLADDTGVLTLRLWYAHTVHKIRLGQLLTVWTVHVSNSSDHNSLAPSSAPLFTSIFPEGERNCHVMLHENSDDGTQFKRPFGCSDSRLLEGLMTLKGFTDGGYDVEEPKVLVCVKSIGARKRYMNRNGTTSDLVSLGIFDNTADATLTLYSSLCSSASTLTPSHTILLISNPGWRIDKTAKLSLNANSRVDIDPDLADARRLRALAQRLTKKDHVNPAFPIPELEMNELVKEFETATQRPLFTLADVDDFARSNPRERILGYLSVIITELNIVTPFNRNMLMSNECCGVPIFANAVAVECRRCEKQVELRINPRILNTLLDETASLSPGKLILSTSAWTQLLGRSPAQLVATDLEVLKYLEQRVSWLRVTMGFVVDLEGQEIGRIGVWGVGC</sequence>
<evidence type="ECO:0000313" key="2">
    <source>
        <dbReference type="EMBL" id="KAF2848109.1"/>
    </source>
</evidence>
<name>A0A6A7B189_9PLEO</name>
<evidence type="ECO:0000313" key="3">
    <source>
        <dbReference type="Proteomes" id="UP000799423"/>
    </source>
</evidence>
<dbReference type="GO" id="GO:0008310">
    <property type="term" value="F:single-stranded DNA 3'-5' DNA exonuclease activity"/>
    <property type="evidence" value="ECO:0007669"/>
    <property type="project" value="TreeGrafter"/>
</dbReference>
<dbReference type="OrthoDB" id="3248508at2759"/>
<dbReference type="Gene3D" id="2.40.50.140">
    <property type="entry name" value="Nucleic acid-binding proteins"/>
    <property type="match status" value="1"/>
</dbReference>
<accession>A0A6A7B189</accession>
<dbReference type="InterPro" id="IPR012340">
    <property type="entry name" value="NA-bd_OB-fold"/>
</dbReference>
<dbReference type="InterPro" id="IPR052469">
    <property type="entry name" value="MEIOB"/>
</dbReference>
<dbReference type="PANTHER" id="PTHR21166">
    <property type="entry name" value="CELL DIVISION CONTROL PROTEIN 24 OB DOMAIN-CONTAINING PROTEIN-RELATED"/>
    <property type="match status" value="1"/>
</dbReference>
<dbReference type="PANTHER" id="PTHR21166:SF2">
    <property type="entry name" value="CELL DIVISION CONTROL PROTEIN 24 OB DOMAIN-CONTAINING PROTEIN-RELATED"/>
    <property type="match status" value="1"/>
</dbReference>
<dbReference type="AlphaFoldDB" id="A0A6A7B189"/>
<proteinExistence type="predicted"/>
<dbReference type="GO" id="GO:0003697">
    <property type="term" value="F:single-stranded DNA binding"/>
    <property type="evidence" value="ECO:0007669"/>
    <property type="project" value="TreeGrafter"/>
</dbReference>
<dbReference type="Proteomes" id="UP000799423">
    <property type="component" value="Unassembled WGS sequence"/>
</dbReference>
<evidence type="ECO:0000256" key="1">
    <source>
        <dbReference type="SAM" id="MobiDB-lite"/>
    </source>
</evidence>
<dbReference type="EMBL" id="MU006320">
    <property type="protein sequence ID" value="KAF2848109.1"/>
    <property type="molecule type" value="Genomic_DNA"/>
</dbReference>
<organism evidence="2 3">
    <name type="scientific">Plenodomus tracheiphilus IPT5</name>
    <dbReference type="NCBI Taxonomy" id="1408161"/>
    <lineage>
        <taxon>Eukaryota</taxon>
        <taxon>Fungi</taxon>
        <taxon>Dikarya</taxon>
        <taxon>Ascomycota</taxon>
        <taxon>Pezizomycotina</taxon>
        <taxon>Dothideomycetes</taxon>
        <taxon>Pleosporomycetidae</taxon>
        <taxon>Pleosporales</taxon>
        <taxon>Pleosporineae</taxon>
        <taxon>Leptosphaeriaceae</taxon>
        <taxon>Plenodomus</taxon>
    </lineage>
</organism>
<reference evidence="2" key="1">
    <citation type="submission" date="2020-01" db="EMBL/GenBank/DDBJ databases">
        <authorList>
            <consortium name="DOE Joint Genome Institute"/>
            <person name="Haridas S."/>
            <person name="Albert R."/>
            <person name="Binder M."/>
            <person name="Bloem J."/>
            <person name="Labutti K."/>
            <person name="Salamov A."/>
            <person name="Andreopoulos B."/>
            <person name="Baker S.E."/>
            <person name="Barry K."/>
            <person name="Bills G."/>
            <person name="Bluhm B.H."/>
            <person name="Cannon C."/>
            <person name="Castanera R."/>
            <person name="Culley D.E."/>
            <person name="Daum C."/>
            <person name="Ezra D."/>
            <person name="Gonzalez J.B."/>
            <person name="Henrissat B."/>
            <person name="Kuo A."/>
            <person name="Liang C."/>
            <person name="Lipzen A."/>
            <person name="Lutzoni F."/>
            <person name="Magnuson J."/>
            <person name="Mondo S."/>
            <person name="Nolan M."/>
            <person name="Ohm R."/>
            <person name="Pangilinan J."/>
            <person name="Park H.-J."/>
            <person name="Ramirez L."/>
            <person name="Alfaro M."/>
            <person name="Sun H."/>
            <person name="Tritt A."/>
            <person name="Yoshinaga Y."/>
            <person name="Zwiers L.-H."/>
            <person name="Turgeon B.G."/>
            <person name="Goodwin S.B."/>
            <person name="Spatafora J.W."/>
            <person name="Crous P.W."/>
            <person name="Grigoriev I.V."/>
        </authorList>
    </citation>
    <scope>NUCLEOTIDE SEQUENCE</scope>
    <source>
        <strain evidence="2">IPT5</strain>
    </source>
</reference>
<feature type="region of interest" description="Disordered" evidence="1">
    <location>
        <begin position="1"/>
        <end position="43"/>
    </location>
</feature>
<keyword evidence="3" id="KW-1185">Reference proteome</keyword>
<feature type="compositionally biased region" description="Polar residues" evidence="1">
    <location>
        <begin position="17"/>
        <end position="43"/>
    </location>
</feature>
<dbReference type="GO" id="GO:0000712">
    <property type="term" value="P:resolution of meiotic recombination intermediates"/>
    <property type="evidence" value="ECO:0007669"/>
    <property type="project" value="TreeGrafter"/>
</dbReference>